<dbReference type="EMBL" id="HBEA01003941">
    <property type="protein sequence ID" value="CAD8253481.1"/>
    <property type="molecule type" value="Transcribed_RNA"/>
</dbReference>
<feature type="domain" description="Glycine transporter" evidence="1">
    <location>
        <begin position="36"/>
        <end position="103"/>
    </location>
</feature>
<organism evidence="2">
    <name type="scientific">Pinguiococcus pyrenoidosus</name>
    <dbReference type="NCBI Taxonomy" id="172671"/>
    <lineage>
        <taxon>Eukaryota</taxon>
        <taxon>Sar</taxon>
        <taxon>Stramenopiles</taxon>
        <taxon>Ochrophyta</taxon>
        <taxon>Pinguiophyceae</taxon>
        <taxon>Pinguiochrysidales</taxon>
        <taxon>Pinguiochrysidaceae</taxon>
        <taxon>Pinguiococcus</taxon>
    </lineage>
</organism>
<evidence type="ECO:0000259" key="1">
    <source>
        <dbReference type="Pfam" id="PF03458"/>
    </source>
</evidence>
<gene>
    <name evidence="2" type="ORF">PPYR1160_LOCUS2973</name>
</gene>
<sequence>MGNSSSQKVMEELEAELAKPEQELVELLTLQDATAKLLCAFCFIFMGARAAAKAKSGSWVESLIRTFLTAFGGGTLVPLILGKPPVFLDSDVLFCMTLLAWALTHLTPVGRWVEYNQALRLPLNLGGYIFKAVKCCSTVNTAAKVLSASALYPIPLMGPIVLGVLGSTGGMFLPFDKGLAAVSKGLSVAFEIPLACSAFFHIIVNDQSGFLGTTLRQLTGPVTNETAVLAAVGWFAGTYLTKELLDSSFDPFEASGYTYLFNAVIPARTYCLEEAAAQTAPVGSGRVYEGKVKAHTATEEDLKKSKAE</sequence>
<dbReference type="AlphaFoldDB" id="A0A7R9U3G1"/>
<reference evidence="2" key="1">
    <citation type="submission" date="2021-01" db="EMBL/GenBank/DDBJ databases">
        <authorList>
            <person name="Corre E."/>
            <person name="Pelletier E."/>
            <person name="Niang G."/>
            <person name="Scheremetjew M."/>
            <person name="Finn R."/>
            <person name="Kale V."/>
            <person name="Holt S."/>
            <person name="Cochrane G."/>
            <person name="Meng A."/>
            <person name="Brown T."/>
            <person name="Cohen L."/>
        </authorList>
    </citation>
    <scope>NUCLEOTIDE SEQUENCE</scope>
    <source>
        <strain evidence="2">CCMP2078</strain>
    </source>
</reference>
<name>A0A7R9U3G1_9STRA</name>
<proteinExistence type="predicted"/>
<accession>A0A7R9U3G1</accession>
<dbReference type="InterPro" id="IPR005115">
    <property type="entry name" value="Gly_transporter"/>
</dbReference>
<dbReference type="Pfam" id="PF03458">
    <property type="entry name" value="Gly_transporter"/>
    <property type="match status" value="1"/>
</dbReference>
<protein>
    <recommendedName>
        <fullName evidence="1">Glycine transporter domain-containing protein</fullName>
    </recommendedName>
</protein>
<evidence type="ECO:0000313" key="2">
    <source>
        <dbReference type="EMBL" id="CAD8253481.1"/>
    </source>
</evidence>